<evidence type="ECO:0000313" key="3">
    <source>
        <dbReference type="Proteomes" id="UP000199664"/>
    </source>
</evidence>
<feature type="compositionally biased region" description="Basic and acidic residues" evidence="1">
    <location>
        <begin position="62"/>
        <end position="71"/>
    </location>
</feature>
<dbReference type="RefSeq" id="WP_091839083.1">
    <property type="nucleotide sequence ID" value="NZ_FOAN01000007.1"/>
</dbReference>
<name>A0A1H7VRT6_9HYPH</name>
<gene>
    <name evidence="2" type="ORF">SAMN04515666_107213</name>
</gene>
<dbReference type="STRING" id="1036779.SAMN04515666_107213"/>
<feature type="region of interest" description="Disordered" evidence="1">
    <location>
        <begin position="1"/>
        <end position="71"/>
    </location>
</feature>
<reference evidence="3" key="1">
    <citation type="submission" date="2016-10" db="EMBL/GenBank/DDBJ databases">
        <authorList>
            <person name="Varghese N."/>
            <person name="Submissions S."/>
        </authorList>
    </citation>
    <scope>NUCLEOTIDE SEQUENCE [LARGE SCALE GENOMIC DNA]</scope>
    <source>
        <strain evidence="3">LMG 26383,CCUG 61248,R- 45681</strain>
    </source>
</reference>
<dbReference type="Proteomes" id="UP000199664">
    <property type="component" value="Unassembled WGS sequence"/>
</dbReference>
<dbReference type="EMBL" id="FOAN01000007">
    <property type="protein sequence ID" value="SEM11508.1"/>
    <property type="molecule type" value="Genomic_DNA"/>
</dbReference>
<evidence type="ECO:0000256" key="1">
    <source>
        <dbReference type="SAM" id="MobiDB-lite"/>
    </source>
</evidence>
<sequence>MPNKRENRLTDAPAAFVTAPRPGQSGAPEQRRAGPNPRSAHPTGPHAPYEPDDPDGLAAGKHQRDEVAGKG</sequence>
<keyword evidence="3" id="KW-1185">Reference proteome</keyword>
<protein>
    <submittedName>
        <fullName evidence="2">Uncharacterized protein</fullName>
    </submittedName>
</protein>
<organism evidence="2 3">
    <name type="scientific">Bosea lupini</name>
    <dbReference type="NCBI Taxonomy" id="1036779"/>
    <lineage>
        <taxon>Bacteria</taxon>
        <taxon>Pseudomonadati</taxon>
        <taxon>Pseudomonadota</taxon>
        <taxon>Alphaproteobacteria</taxon>
        <taxon>Hyphomicrobiales</taxon>
        <taxon>Boseaceae</taxon>
        <taxon>Bosea</taxon>
    </lineage>
</organism>
<dbReference type="OrthoDB" id="8163418at2"/>
<dbReference type="AlphaFoldDB" id="A0A1H7VRT6"/>
<evidence type="ECO:0000313" key="2">
    <source>
        <dbReference type="EMBL" id="SEM11508.1"/>
    </source>
</evidence>
<accession>A0A1H7VRT6</accession>
<proteinExistence type="predicted"/>